<dbReference type="Pfam" id="PF11138">
    <property type="entry name" value="DUF2911"/>
    <property type="match status" value="1"/>
</dbReference>
<evidence type="ECO:0000313" key="2">
    <source>
        <dbReference type="EMBL" id="SNV37375.1"/>
    </source>
</evidence>
<keyword evidence="1" id="KW-0732">Signal</keyword>
<protein>
    <submittedName>
        <fullName evidence="2">Protein of uncharacterized function (DUF2911)</fullName>
    </submittedName>
</protein>
<dbReference type="EMBL" id="LT906465">
    <property type="protein sequence ID" value="SNV37375.1"/>
    <property type="molecule type" value="Genomic_DNA"/>
</dbReference>
<evidence type="ECO:0000256" key="1">
    <source>
        <dbReference type="SAM" id="SignalP"/>
    </source>
</evidence>
<dbReference type="RefSeq" id="WP_095070343.1">
    <property type="nucleotide sequence ID" value="NZ_LT906465.1"/>
</dbReference>
<accession>A0A239WS07</accession>
<organism evidence="2 3">
    <name type="scientific">Chryseobacterium taklimakanense</name>
    <dbReference type="NCBI Taxonomy" id="536441"/>
    <lineage>
        <taxon>Bacteria</taxon>
        <taxon>Pseudomonadati</taxon>
        <taxon>Bacteroidota</taxon>
        <taxon>Flavobacteriia</taxon>
        <taxon>Flavobacteriales</taxon>
        <taxon>Weeksellaceae</taxon>
        <taxon>Chryseobacterium group</taxon>
        <taxon>Chryseobacterium</taxon>
    </lineage>
</organism>
<gene>
    <name evidence="2" type="ORF">SAMEA4412677_00658</name>
</gene>
<sequence length="198" mass="22062">MKRLLITALFAISVSAYSQWTLPAASPRATVEQQFSMSKITVDYGRPGVKGRKVFGDLVPYGKVWRAGANSSTKIEFRQSINFGGVTVPAGKYGLYILPNEKDWKIILNSDSQSWGTAYDASKDLYSVVVPVQKMADRQEFFEIALQPLDDNAIDLVFKWDNVKAVVPMKTGNPENVAKIVDKLKEIRELERSAAAKK</sequence>
<feature type="chain" id="PRO_5012805763" evidence="1">
    <location>
        <begin position="19"/>
        <end position="198"/>
    </location>
</feature>
<dbReference type="Proteomes" id="UP000215196">
    <property type="component" value="Chromosome 1"/>
</dbReference>
<reference evidence="2 3" key="1">
    <citation type="submission" date="2017-06" db="EMBL/GenBank/DDBJ databases">
        <authorList>
            <consortium name="Pathogen Informatics"/>
        </authorList>
    </citation>
    <scope>NUCLEOTIDE SEQUENCE [LARGE SCALE GENOMIC DNA]</scope>
    <source>
        <strain evidence="2 3">NCTC13490</strain>
    </source>
</reference>
<dbReference type="KEGG" id="ctak:4412677_00658"/>
<name>A0A239WS07_9FLAO</name>
<proteinExistence type="predicted"/>
<feature type="signal peptide" evidence="1">
    <location>
        <begin position="1"/>
        <end position="18"/>
    </location>
</feature>
<dbReference type="InterPro" id="IPR021314">
    <property type="entry name" value="DUF2911"/>
</dbReference>
<keyword evidence="3" id="KW-1185">Reference proteome</keyword>
<evidence type="ECO:0000313" key="3">
    <source>
        <dbReference type="Proteomes" id="UP000215196"/>
    </source>
</evidence>
<dbReference type="AlphaFoldDB" id="A0A239WS07"/>